<dbReference type="EC" id="3.1.1.-" evidence="3"/>
<gene>
    <name evidence="5" type="ORF">MZV50_11230</name>
</gene>
<dbReference type="SUPFAM" id="SSF53474">
    <property type="entry name" value="alpha/beta-Hydrolases"/>
    <property type="match status" value="1"/>
</dbReference>
<feature type="chain" id="PRO_5044977758" description="Carboxylic ester hydrolase" evidence="3">
    <location>
        <begin position="27"/>
        <end position="554"/>
    </location>
</feature>
<dbReference type="InterPro" id="IPR029058">
    <property type="entry name" value="AB_hydrolase_fold"/>
</dbReference>
<dbReference type="PROSITE" id="PS00122">
    <property type="entry name" value="CARBOXYLESTERASE_B_1"/>
    <property type="match status" value="1"/>
</dbReference>
<feature type="domain" description="Carboxylesterase type B" evidence="4">
    <location>
        <begin position="31"/>
        <end position="504"/>
    </location>
</feature>
<dbReference type="Gene3D" id="3.40.50.1820">
    <property type="entry name" value="alpha/beta hydrolase"/>
    <property type="match status" value="1"/>
</dbReference>
<feature type="signal peptide" evidence="3">
    <location>
        <begin position="1"/>
        <end position="26"/>
    </location>
</feature>
<evidence type="ECO:0000256" key="3">
    <source>
        <dbReference type="RuleBase" id="RU361235"/>
    </source>
</evidence>
<evidence type="ECO:0000313" key="6">
    <source>
        <dbReference type="Proteomes" id="UP001057520"/>
    </source>
</evidence>
<evidence type="ECO:0000259" key="4">
    <source>
        <dbReference type="Pfam" id="PF00135"/>
    </source>
</evidence>
<keyword evidence="3" id="KW-0732">Signal</keyword>
<dbReference type="PANTHER" id="PTHR11559">
    <property type="entry name" value="CARBOXYLESTERASE"/>
    <property type="match status" value="1"/>
</dbReference>
<keyword evidence="6" id="KW-1185">Reference proteome</keyword>
<name>A0ABY5A0V5_9CAUL</name>
<dbReference type="InterPro" id="IPR050309">
    <property type="entry name" value="Type-B_Carboxylest/Lipase"/>
</dbReference>
<dbReference type="Proteomes" id="UP001057520">
    <property type="component" value="Chromosome"/>
</dbReference>
<evidence type="ECO:0000256" key="1">
    <source>
        <dbReference type="ARBA" id="ARBA00005964"/>
    </source>
</evidence>
<organism evidence="5 6">
    <name type="scientific">Caulobacter segnis</name>
    <dbReference type="NCBI Taxonomy" id="88688"/>
    <lineage>
        <taxon>Bacteria</taxon>
        <taxon>Pseudomonadati</taxon>
        <taxon>Pseudomonadota</taxon>
        <taxon>Alphaproteobacteria</taxon>
        <taxon>Caulobacterales</taxon>
        <taxon>Caulobacteraceae</taxon>
        <taxon>Caulobacter</taxon>
    </lineage>
</organism>
<proteinExistence type="inferred from homology"/>
<dbReference type="EMBL" id="CP096040">
    <property type="protein sequence ID" value="USQ98069.1"/>
    <property type="molecule type" value="Genomic_DNA"/>
</dbReference>
<sequence length="554" mass="59405">MKGLPRLLATALAASVMACAAVPAFAAPADTPVVNAPAGSVMGLREGGAEVFRAIPYALPPLGERRWRPPAPMPRWTGVRTAQAMGVACMQPPMAAGPYDRGKTPMSEDCLTLDVTAPVNARKAPVMVWIHGGTLIWGSGHSKMYDGAAFAKRGVVLVSINYRLGVLGYLAHPELSKESSDDTSGNYGLLDQIQALRWVRDNVAAFGGDPGNITIFGESAGALSTELLLASPKARGAFDKAIVESGYLFTMPELRAKQGEEFSAEAIGLWLTAQLKAPDVAALRAMDAQRLVDASATAGYAPNGTVDGKVLKRQLVDTFDHGEQATVPLMAGFNSGEIRTLRFLAPPIPASPAAYADEIKERYRDLADDYLRLYPASGDLAQRGLDSTRDAVFGWTSERLVRKQASLGQPAFLYYFSHSYPSADAAGLTGFHASEVPFVFGTITETPPAWPAIPDTAAERHLSDAMLDYWTSFARSGKPTSERGPAWSAFGADSAFMTFADRPKASTDFMPGMYALHERVMCRRRASGIQSWNWRTGGMAPVLPPQAPECASPR</sequence>
<evidence type="ECO:0000256" key="2">
    <source>
        <dbReference type="ARBA" id="ARBA00022801"/>
    </source>
</evidence>
<accession>A0ABY5A0V5</accession>
<keyword evidence="2 3" id="KW-0378">Hydrolase</keyword>
<dbReference type="PROSITE" id="PS51257">
    <property type="entry name" value="PROKAR_LIPOPROTEIN"/>
    <property type="match status" value="1"/>
</dbReference>
<dbReference type="InterPro" id="IPR002018">
    <property type="entry name" value="CarbesteraseB"/>
</dbReference>
<comment type="similarity">
    <text evidence="1 3">Belongs to the type-B carboxylesterase/lipase family.</text>
</comment>
<dbReference type="InterPro" id="IPR019826">
    <property type="entry name" value="Carboxylesterase_B_AS"/>
</dbReference>
<protein>
    <recommendedName>
        <fullName evidence="3">Carboxylic ester hydrolase</fullName>
        <ecNumber evidence="3">3.1.1.-</ecNumber>
    </recommendedName>
</protein>
<dbReference type="Pfam" id="PF00135">
    <property type="entry name" value="COesterase"/>
    <property type="match status" value="1"/>
</dbReference>
<evidence type="ECO:0000313" key="5">
    <source>
        <dbReference type="EMBL" id="USQ98069.1"/>
    </source>
</evidence>
<reference evidence="5 6" key="1">
    <citation type="submission" date="2022-04" db="EMBL/GenBank/DDBJ databases">
        <title>Genome sequence of soybean root-associated Caulobacter segnis RL271.</title>
        <authorList>
            <person name="Longley R."/>
            <person name="Bonito G."/>
            <person name="Trigodet F."/>
            <person name="Crosson S."/>
            <person name="Fiebig A."/>
        </authorList>
    </citation>
    <scope>NUCLEOTIDE SEQUENCE [LARGE SCALE GENOMIC DNA]</scope>
    <source>
        <strain evidence="5 6">RL271</strain>
    </source>
</reference>